<dbReference type="GO" id="GO:0030246">
    <property type="term" value="F:carbohydrate binding"/>
    <property type="evidence" value="ECO:0007669"/>
    <property type="project" value="InterPro"/>
</dbReference>
<protein>
    <submittedName>
        <fullName evidence="2">DUF4861 domain-containing protein</fullName>
    </submittedName>
</protein>
<dbReference type="RefSeq" id="WP_160370151.1">
    <property type="nucleotide sequence ID" value="NZ_WSQA01000013.1"/>
</dbReference>
<feature type="signal peptide" evidence="1">
    <location>
        <begin position="1"/>
        <end position="20"/>
    </location>
</feature>
<dbReference type="Pfam" id="PF16153">
    <property type="entry name" value="DUF4861"/>
    <property type="match status" value="1"/>
</dbReference>
<name>A0A6N8L2X4_9SPHI</name>
<dbReference type="GO" id="GO:0003824">
    <property type="term" value="F:catalytic activity"/>
    <property type="evidence" value="ECO:0007669"/>
    <property type="project" value="InterPro"/>
</dbReference>
<keyword evidence="3" id="KW-1185">Reference proteome</keyword>
<reference evidence="2 3" key="1">
    <citation type="submission" date="2019-12" db="EMBL/GenBank/DDBJ databases">
        <authorList>
            <person name="Dong K."/>
        </authorList>
    </citation>
    <scope>NUCLEOTIDE SEQUENCE [LARGE SCALE GENOMIC DNA]</scope>
    <source>
        <strain evidence="2 3">JCM 31225</strain>
    </source>
</reference>
<dbReference type="EMBL" id="WSQA01000013">
    <property type="protein sequence ID" value="MVZ63434.1"/>
    <property type="molecule type" value="Genomic_DNA"/>
</dbReference>
<dbReference type="SUPFAM" id="SSF74650">
    <property type="entry name" value="Galactose mutarotase-like"/>
    <property type="match status" value="1"/>
</dbReference>
<evidence type="ECO:0000256" key="1">
    <source>
        <dbReference type="SAM" id="SignalP"/>
    </source>
</evidence>
<keyword evidence="1" id="KW-0732">Signal</keyword>
<evidence type="ECO:0000313" key="3">
    <source>
        <dbReference type="Proteomes" id="UP000435036"/>
    </source>
</evidence>
<dbReference type="InterPro" id="IPR032342">
    <property type="entry name" value="DUF4861"/>
</dbReference>
<organism evidence="2 3">
    <name type="scientific">Sphingobacterium humi</name>
    <dbReference type="NCBI Taxonomy" id="1796905"/>
    <lineage>
        <taxon>Bacteria</taxon>
        <taxon>Pseudomonadati</taxon>
        <taxon>Bacteroidota</taxon>
        <taxon>Sphingobacteriia</taxon>
        <taxon>Sphingobacteriales</taxon>
        <taxon>Sphingobacteriaceae</taxon>
        <taxon>Sphingobacterium</taxon>
    </lineage>
</organism>
<comment type="caution">
    <text evidence="2">The sequence shown here is derived from an EMBL/GenBank/DDBJ whole genome shotgun (WGS) entry which is preliminary data.</text>
</comment>
<evidence type="ECO:0000313" key="2">
    <source>
        <dbReference type="EMBL" id="MVZ63434.1"/>
    </source>
</evidence>
<feature type="chain" id="PRO_5026994820" evidence="1">
    <location>
        <begin position="21"/>
        <end position="371"/>
    </location>
</feature>
<dbReference type="AlphaFoldDB" id="A0A6N8L2X4"/>
<gene>
    <name evidence="2" type="ORF">GQF63_15510</name>
</gene>
<dbReference type="Proteomes" id="UP000435036">
    <property type="component" value="Unassembled WGS sequence"/>
</dbReference>
<dbReference type="GO" id="GO:0005975">
    <property type="term" value="P:carbohydrate metabolic process"/>
    <property type="evidence" value="ECO:0007669"/>
    <property type="project" value="InterPro"/>
</dbReference>
<accession>A0A6N8L2X4</accession>
<sequence length="371" mass="41502">MKKLFLAGFLLLGTASLSLAQQIRVSNPTNHARTELIAIPYAKFNAHFKMDSLFTVKDASGQVLPVQLEKLGQANPVNVLIQVAVPAKGQLALQVEKGRAAAIPSKTYARYVPERYDDFAWENDVVAFRMYGKALEGRPDDAQGIDVWAKRTDQLVINRWYKTDDYHKDHGEGLDYYSVGQTLGAGDMGYYFQDDLQFGKHYRRYQVLDNGPLRTSFRLDFDPETIAGHEVQLSKTISIDAGSHFNRIQLDLNNSKAATTPIAIGIVKRKEASPQLSVGKGNNSLAYWEPEINQSGHTAVAVLLPKHKVSYRNDKPEQALLISSVKNGKPFVYYNGAAWDRAGQVKDAATWNKLVEEEKENIHKPLKVVLK</sequence>
<dbReference type="OrthoDB" id="9800230at2"/>
<proteinExistence type="predicted"/>
<dbReference type="InterPro" id="IPR011013">
    <property type="entry name" value="Gal_mutarotase_sf_dom"/>
</dbReference>